<comment type="caution">
    <text evidence="1">The sequence shown here is derived from an EMBL/GenBank/DDBJ whole genome shotgun (WGS) entry which is preliminary data.</text>
</comment>
<dbReference type="AlphaFoldDB" id="A0A0M0J4H2"/>
<organism evidence="1 2">
    <name type="scientific">Chrysochromulina tobinii</name>
    <dbReference type="NCBI Taxonomy" id="1460289"/>
    <lineage>
        <taxon>Eukaryota</taxon>
        <taxon>Haptista</taxon>
        <taxon>Haptophyta</taxon>
        <taxon>Prymnesiophyceae</taxon>
        <taxon>Prymnesiales</taxon>
        <taxon>Chrysochromulinaceae</taxon>
        <taxon>Chrysochromulina</taxon>
    </lineage>
</organism>
<reference evidence="2" key="1">
    <citation type="journal article" date="2015" name="PLoS Genet.">
        <title>Genome Sequence and Transcriptome Analyses of Chrysochromulina tobin: Metabolic Tools for Enhanced Algal Fitness in the Prominent Order Prymnesiales (Haptophyceae).</title>
        <authorList>
            <person name="Hovde B.T."/>
            <person name="Deodato C.R."/>
            <person name="Hunsperger H.M."/>
            <person name="Ryken S.A."/>
            <person name="Yost W."/>
            <person name="Jha R.K."/>
            <person name="Patterson J."/>
            <person name="Monnat R.J. Jr."/>
            <person name="Barlow S.B."/>
            <person name="Starkenburg S.R."/>
            <person name="Cattolico R.A."/>
        </authorList>
    </citation>
    <scope>NUCLEOTIDE SEQUENCE</scope>
    <source>
        <strain evidence="2">CCMP291</strain>
    </source>
</reference>
<dbReference type="Proteomes" id="UP000037460">
    <property type="component" value="Unassembled WGS sequence"/>
</dbReference>
<keyword evidence="2" id="KW-1185">Reference proteome</keyword>
<gene>
    <name evidence="1" type="ORF">Ctob_001529</name>
</gene>
<evidence type="ECO:0000313" key="1">
    <source>
        <dbReference type="EMBL" id="KOO21461.1"/>
    </source>
</evidence>
<evidence type="ECO:0000313" key="2">
    <source>
        <dbReference type="Proteomes" id="UP000037460"/>
    </source>
</evidence>
<protein>
    <submittedName>
        <fullName evidence="1">Uncharacterized protein</fullName>
    </submittedName>
</protein>
<accession>A0A0M0J4H2</accession>
<dbReference type="EMBL" id="JWZX01003361">
    <property type="protein sequence ID" value="KOO21461.1"/>
    <property type="molecule type" value="Genomic_DNA"/>
</dbReference>
<sequence>MINRRLQLRRNPDVTRVLEVWWTSAQNTQNGEKVPPDSERCALLSKDTYVLLSRKLYRATVEEWDEDDALAVAEEEWAKDSVDDRMGKEVFMDCIFEFADMYTLGVSAEEYVHFLWKLFWIIARGSPPDGCIWKDDCDIVYIPINEDTAAAIDHNHAITLIFANELDEEAVSRP</sequence>
<proteinExistence type="predicted"/>
<name>A0A0M0J4H2_9EUKA</name>